<dbReference type="EMBL" id="JACHIK010000001">
    <property type="protein sequence ID" value="MBB5040814.1"/>
    <property type="molecule type" value="Genomic_DNA"/>
</dbReference>
<feature type="transmembrane region" description="Helical" evidence="1">
    <location>
        <begin position="33"/>
        <end position="54"/>
    </location>
</feature>
<name>A0A7W7YRC1_9HYPH</name>
<keyword evidence="3" id="KW-1185">Reference proteome</keyword>
<proteinExistence type="predicted"/>
<comment type="caution">
    <text evidence="2">The sequence shown here is derived from an EMBL/GenBank/DDBJ whole genome shotgun (WGS) entry which is preliminary data.</text>
</comment>
<evidence type="ECO:0000313" key="3">
    <source>
        <dbReference type="Proteomes" id="UP000535406"/>
    </source>
</evidence>
<keyword evidence="1" id="KW-1133">Transmembrane helix</keyword>
<evidence type="ECO:0000256" key="1">
    <source>
        <dbReference type="SAM" id="Phobius"/>
    </source>
</evidence>
<dbReference type="AlphaFoldDB" id="A0A7W7YRC1"/>
<sequence>MRITGYGRGWQEEKATKPIARLFQIMREPATTATYYFATAFYLMVMVLIIVVIVGP</sequence>
<evidence type="ECO:0000313" key="2">
    <source>
        <dbReference type="EMBL" id="MBB5040814.1"/>
    </source>
</evidence>
<dbReference type="Proteomes" id="UP000535406">
    <property type="component" value="Unassembled WGS sequence"/>
</dbReference>
<reference evidence="2 3" key="1">
    <citation type="submission" date="2020-08" db="EMBL/GenBank/DDBJ databases">
        <title>Genomic Encyclopedia of Type Strains, Phase IV (KMG-IV): sequencing the most valuable type-strain genomes for metagenomic binning, comparative biology and taxonomic classification.</title>
        <authorList>
            <person name="Goeker M."/>
        </authorList>
    </citation>
    <scope>NUCLEOTIDE SEQUENCE [LARGE SCALE GENOMIC DNA]</scope>
    <source>
        <strain evidence="2 3">DSM 21319</strain>
    </source>
</reference>
<protein>
    <submittedName>
        <fullName evidence="2">Uncharacterized protein</fullName>
    </submittedName>
</protein>
<organism evidence="2 3">
    <name type="scientific">Shinella fusca</name>
    <dbReference type="NCBI Taxonomy" id="544480"/>
    <lineage>
        <taxon>Bacteria</taxon>
        <taxon>Pseudomonadati</taxon>
        <taxon>Pseudomonadota</taxon>
        <taxon>Alphaproteobacteria</taxon>
        <taxon>Hyphomicrobiales</taxon>
        <taxon>Rhizobiaceae</taxon>
        <taxon>Shinella</taxon>
    </lineage>
</organism>
<keyword evidence="1" id="KW-0472">Membrane</keyword>
<gene>
    <name evidence="2" type="ORF">HNQ66_000192</name>
</gene>
<dbReference type="RefSeq" id="WP_184139945.1">
    <property type="nucleotide sequence ID" value="NZ_JACHIK010000001.1"/>
</dbReference>
<keyword evidence="1" id="KW-0812">Transmembrane</keyword>
<accession>A0A7W7YRC1</accession>